<dbReference type="Proteomes" id="UP000248544">
    <property type="component" value="Unassembled WGS sequence"/>
</dbReference>
<reference evidence="1 2" key="1">
    <citation type="submission" date="2018-01" db="EMBL/GenBank/DDBJ databases">
        <title>Draft genome sequence of Sphaerisporangium sp. 7K107.</title>
        <authorList>
            <person name="Sahin N."/>
            <person name="Saygin H."/>
            <person name="Ay H."/>
        </authorList>
    </citation>
    <scope>NUCLEOTIDE SEQUENCE [LARGE SCALE GENOMIC DNA]</scope>
    <source>
        <strain evidence="1 2">7K107</strain>
    </source>
</reference>
<sequence length="107" mass="12296">MHVIVLVEGRRPPSVEFMAGLCKNVMPDVFEDSPRINGCNKRKFKGDGYDLGLMFGLVADEAYRTDNYDIQIYPGRQAGWRGQRWVIVKIFENRPKHVDPDNPATRD</sequence>
<gene>
    <name evidence="1" type="ORF">C1I98_32675</name>
</gene>
<dbReference type="AlphaFoldDB" id="A0A2W2GP26"/>
<protein>
    <submittedName>
        <fullName evidence="1">Uncharacterized protein</fullName>
    </submittedName>
</protein>
<dbReference type="EMBL" id="POUA01000394">
    <property type="protein sequence ID" value="PZG28664.1"/>
    <property type="molecule type" value="Genomic_DNA"/>
</dbReference>
<comment type="caution">
    <text evidence="1">The sequence shown here is derived from an EMBL/GenBank/DDBJ whole genome shotgun (WGS) entry which is preliminary data.</text>
</comment>
<keyword evidence="2" id="KW-1185">Reference proteome</keyword>
<accession>A0A2W2GP26</accession>
<organism evidence="1 2">
    <name type="scientific">Spongiactinospora gelatinilytica</name>
    <dbReference type="NCBI Taxonomy" id="2666298"/>
    <lineage>
        <taxon>Bacteria</taxon>
        <taxon>Bacillati</taxon>
        <taxon>Actinomycetota</taxon>
        <taxon>Actinomycetes</taxon>
        <taxon>Streptosporangiales</taxon>
        <taxon>Streptosporangiaceae</taxon>
        <taxon>Spongiactinospora</taxon>
    </lineage>
</organism>
<evidence type="ECO:0000313" key="2">
    <source>
        <dbReference type="Proteomes" id="UP000248544"/>
    </source>
</evidence>
<name>A0A2W2GP26_9ACTN</name>
<evidence type="ECO:0000313" key="1">
    <source>
        <dbReference type="EMBL" id="PZG28664.1"/>
    </source>
</evidence>
<proteinExistence type="predicted"/>